<sequence>MSLVTACRHQEPEPSSYPDKIVLHETQLASDSVALSWTKLDNADLVSYRVLRRLSPTDPGTAISSYQQGTSTTFTDKLVPYTPYVEYQVVAILKNTSAGPTAPINSNSVKVQRPNIKVVASSPFDVQFDRRRRQLYFFERSGTISQYSLTSSEITKSVASGATIGYSDFATYNGVPELYVPRNDGWVFIYNAETLEKIDQLNVGTAATCVVANNGYLFVSTATWQYDALKVYNRAAKMLVNQTGDWYSTRFKRVPGSNTELVEMTLTIGPPDQHYYSFNGSSVQTHFADRYHGDHPVDATIFELFPNGTKYLTSSEGAIYSKVLTYEGTLPHGNLAYTSFCFDAAGQTICAGTTTRTVEQYNASTYALIRSIPTKAYPFRLFEDGSNGYVCVSSVTPLGGYGSLPYQLTIEQVR</sequence>
<name>A0A7Y0AD03_9BACT</name>
<dbReference type="InterPro" id="IPR003961">
    <property type="entry name" value="FN3_dom"/>
</dbReference>
<organism evidence="1 2">
    <name type="scientific">Hymenobacter polaris</name>
    <dbReference type="NCBI Taxonomy" id="2682546"/>
    <lineage>
        <taxon>Bacteria</taxon>
        <taxon>Pseudomonadati</taxon>
        <taxon>Bacteroidota</taxon>
        <taxon>Cytophagia</taxon>
        <taxon>Cytophagales</taxon>
        <taxon>Hymenobacteraceae</taxon>
        <taxon>Hymenobacter</taxon>
    </lineage>
</organism>
<dbReference type="InterPro" id="IPR011044">
    <property type="entry name" value="Quino_amine_DH_bsu"/>
</dbReference>
<dbReference type="InterPro" id="IPR013783">
    <property type="entry name" value="Ig-like_fold"/>
</dbReference>
<evidence type="ECO:0000313" key="1">
    <source>
        <dbReference type="EMBL" id="NML65096.1"/>
    </source>
</evidence>
<dbReference type="SUPFAM" id="SSF50969">
    <property type="entry name" value="YVTN repeat-like/Quinoprotein amine dehydrogenase"/>
    <property type="match status" value="1"/>
</dbReference>
<dbReference type="AlphaFoldDB" id="A0A7Y0AD03"/>
<accession>A0A7Y0AD03</accession>
<protein>
    <submittedName>
        <fullName evidence="1">Fibronectin type III domain-containing protein</fullName>
    </submittedName>
</protein>
<evidence type="ECO:0000313" key="2">
    <source>
        <dbReference type="Proteomes" id="UP000559626"/>
    </source>
</evidence>
<dbReference type="SUPFAM" id="SSF49265">
    <property type="entry name" value="Fibronectin type III"/>
    <property type="match status" value="1"/>
</dbReference>
<dbReference type="EMBL" id="JABBGH010000001">
    <property type="protein sequence ID" value="NML65096.1"/>
    <property type="molecule type" value="Genomic_DNA"/>
</dbReference>
<dbReference type="InterPro" id="IPR015943">
    <property type="entry name" value="WD40/YVTN_repeat-like_dom_sf"/>
</dbReference>
<dbReference type="CDD" id="cd00063">
    <property type="entry name" value="FN3"/>
    <property type="match status" value="1"/>
</dbReference>
<dbReference type="InterPro" id="IPR036116">
    <property type="entry name" value="FN3_sf"/>
</dbReference>
<reference evidence="1 2" key="1">
    <citation type="submission" date="2020-04" db="EMBL/GenBank/DDBJ databases">
        <title>Hymenobacter polaris sp. nov., isolated from Arctic soil.</title>
        <authorList>
            <person name="Dahal R.H."/>
        </authorList>
    </citation>
    <scope>NUCLEOTIDE SEQUENCE [LARGE SCALE GENOMIC DNA]</scope>
    <source>
        <strain evidence="1 2">RP-2-7</strain>
    </source>
</reference>
<keyword evidence="2" id="KW-1185">Reference proteome</keyword>
<comment type="caution">
    <text evidence="1">The sequence shown here is derived from an EMBL/GenBank/DDBJ whole genome shotgun (WGS) entry which is preliminary data.</text>
</comment>
<proteinExistence type="predicted"/>
<dbReference type="Gene3D" id="2.130.10.10">
    <property type="entry name" value="YVTN repeat-like/Quinoprotein amine dehydrogenase"/>
    <property type="match status" value="1"/>
</dbReference>
<dbReference type="RefSeq" id="WP_169530352.1">
    <property type="nucleotide sequence ID" value="NZ_JABBGH010000001.1"/>
</dbReference>
<dbReference type="Gene3D" id="2.60.40.10">
    <property type="entry name" value="Immunoglobulins"/>
    <property type="match status" value="1"/>
</dbReference>
<dbReference type="Proteomes" id="UP000559626">
    <property type="component" value="Unassembled WGS sequence"/>
</dbReference>
<gene>
    <name evidence="1" type="ORF">HHL22_07740</name>
</gene>